<dbReference type="PANTHER" id="PTHR33337">
    <property type="entry name" value="GFA DOMAIN-CONTAINING PROTEIN"/>
    <property type="match status" value="1"/>
</dbReference>
<dbReference type="Gene3D" id="3.90.1590.10">
    <property type="entry name" value="glutathione-dependent formaldehyde- activating enzyme (gfa)"/>
    <property type="match status" value="1"/>
</dbReference>
<dbReference type="PATRIC" id="fig|1549858.7.peg.1209"/>
<comment type="similarity">
    <text evidence="1">Belongs to the Gfa family.</text>
</comment>
<keyword evidence="2" id="KW-0479">Metal-binding</keyword>
<keyword evidence="3" id="KW-0862">Zinc</keyword>
<sequence>MVTRIARCRCGQLSATCTGDPVRVSVCHCCGCRRLTGGAFSAQARFPAAAVTLAGAFQTWERVGDSGRRAWFRWCPNCGATVMFVNEGYEDMPAIPIGAFADDDAPTPTLSIFEESKLPWVAVTGEGIDHFA</sequence>
<dbReference type="Proteomes" id="UP000033203">
    <property type="component" value="Unassembled WGS sequence"/>
</dbReference>
<comment type="caution">
    <text evidence="6">The sequence shown here is derived from an EMBL/GenBank/DDBJ whole genome shotgun (WGS) entry which is preliminary data.</text>
</comment>
<feature type="domain" description="CENP-V/GFA" evidence="5">
    <location>
        <begin position="4"/>
        <end position="121"/>
    </location>
</feature>
<dbReference type="InterPro" id="IPR006913">
    <property type="entry name" value="CENP-V/GFA"/>
</dbReference>
<protein>
    <submittedName>
        <fullName evidence="6">Aldehyde-activating protein</fullName>
    </submittedName>
</protein>
<evidence type="ECO:0000256" key="1">
    <source>
        <dbReference type="ARBA" id="ARBA00005495"/>
    </source>
</evidence>
<keyword evidence="4" id="KW-0456">Lyase</keyword>
<name>A0A0D1KWH2_9SPHN</name>
<gene>
    <name evidence="6" type="ORF">SR41_06675</name>
</gene>
<evidence type="ECO:0000256" key="3">
    <source>
        <dbReference type="ARBA" id="ARBA00022833"/>
    </source>
</evidence>
<proteinExistence type="inferred from homology"/>
<dbReference type="Pfam" id="PF04828">
    <property type="entry name" value="GFA"/>
    <property type="match status" value="1"/>
</dbReference>
<dbReference type="EMBL" id="JXTP01000026">
    <property type="protein sequence ID" value="KIU28719.1"/>
    <property type="molecule type" value="Genomic_DNA"/>
</dbReference>
<evidence type="ECO:0000259" key="5">
    <source>
        <dbReference type="PROSITE" id="PS51891"/>
    </source>
</evidence>
<organism evidence="6 7">
    <name type="scientific">Sphingomonas melonis</name>
    <dbReference type="NCBI Taxonomy" id="152682"/>
    <lineage>
        <taxon>Bacteria</taxon>
        <taxon>Pseudomonadati</taxon>
        <taxon>Pseudomonadota</taxon>
        <taxon>Alphaproteobacteria</taxon>
        <taxon>Sphingomonadales</taxon>
        <taxon>Sphingomonadaceae</taxon>
        <taxon>Sphingomonas</taxon>
    </lineage>
</organism>
<dbReference type="AlphaFoldDB" id="A0A0D1KWH2"/>
<dbReference type="GO" id="GO:0016846">
    <property type="term" value="F:carbon-sulfur lyase activity"/>
    <property type="evidence" value="ECO:0007669"/>
    <property type="project" value="InterPro"/>
</dbReference>
<evidence type="ECO:0000313" key="6">
    <source>
        <dbReference type="EMBL" id="KIU28719.1"/>
    </source>
</evidence>
<accession>A0A0D1KWH2</accession>
<evidence type="ECO:0000313" key="7">
    <source>
        <dbReference type="Proteomes" id="UP000033203"/>
    </source>
</evidence>
<evidence type="ECO:0000256" key="2">
    <source>
        <dbReference type="ARBA" id="ARBA00022723"/>
    </source>
</evidence>
<dbReference type="PROSITE" id="PS51891">
    <property type="entry name" value="CENP_V_GFA"/>
    <property type="match status" value="1"/>
</dbReference>
<reference evidence="6 7" key="1">
    <citation type="submission" date="2015-01" db="EMBL/GenBank/DDBJ databases">
        <title>Genome of Sphingomonas taxi strain 30a.</title>
        <authorList>
            <person name="Eevers N."/>
            <person name="Van Hamme J."/>
            <person name="Bottos E."/>
            <person name="Weyens N."/>
            <person name="Vangronsveld J."/>
        </authorList>
    </citation>
    <scope>NUCLEOTIDE SEQUENCE [LARGE SCALE GENOMIC DNA]</scope>
    <source>
        <strain evidence="6 7">30a</strain>
    </source>
</reference>
<dbReference type="SUPFAM" id="SSF51316">
    <property type="entry name" value="Mss4-like"/>
    <property type="match status" value="1"/>
</dbReference>
<dbReference type="PANTHER" id="PTHR33337:SF40">
    <property type="entry name" value="CENP-V_GFA DOMAIN-CONTAINING PROTEIN-RELATED"/>
    <property type="match status" value="1"/>
</dbReference>
<evidence type="ECO:0000256" key="4">
    <source>
        <dbReference type="ARBA" id="ARBA00023239"/>
    </source>
</evidence>
<dbReference type="InterPro" id="IPR011057">
    <property type="entry name" value="Mss4-like_sf"/>
</dbReference>
<dbReference type="GO" id="GO:0046872">
    <property type="term" value="F:metal ion binding"/>
    <property type="evidence" value="ECO:0007669"/>
    <property type="project" value="UniProtKB-KW"/>
</dbReference>